<dbReference type="PANTHER" id="PTHR43798:SF33">
    <property type="entry name" value="HYDROLASE, PUTATIVE (AFU_ORTHOLOGUE AFUA_2G14860)-RELATED"/>
    <property type="match status" value="1"/>
</dbReference>
<keyword evidence="3" id="KW-1185">Reference proteome</keyword>
<dbReference type="RefSeq" id="WP_259538964.1">
    <property type="nucleotide sequence ID" value="NZ_JANLCJ010000003.1"/>
</dbReference>
<gene>
    <name evidence="2" type="ORF">N1032_10235</name>
</gene>
<dbReference type="InterPro" id="IPR050266">
    <property type="entry name" value="AB_hydrolase_sf"/>
</dbReference>
<dbReference type="EMBL" id="JANLCJ010000003">
    <property type="protein sequence ID" value="MCS5734115.1"/>
    <property type="molecule type" value="Genomic_DNA"/>
</dbReference>
<protein>
    <submittedName>
        <fullName evidence="2">Alpha/beta hydrolase</fullName>
    </submittedName>
</protein>
<evidence type="ECO:0000313" key="2">
    <source>
        <dbReference type="EMBL" id="MCS5734115.1"/>
    </source>
</evidence>
<sequence>MANHLFTLASGRTVGVSAAGDPVSNRLVVFCHPTPGAGGFDPDPSVTERSGVHLLMLDRPGYGASEPLRPGEPPTIERQADDLAEYLRAAVSTARSQSGVDFGSAGAIGWGTGGMVALALAARHPDLIDRVATVATASPVGLAFDPDVQERLPFTLASLGVDERDRVLERAGLRNRLARMLDDGSEQGLAGAKADFTAIRDGDWTRRLRRITATSLLVYGDDDPSAFVEDGRWYRRRMPRSRTRVVRVAGAGRLALVSEWRRILRQVAPSTDTKERNGR</sequence>
<reference evidence="2" key="1">
    <citation type="submission" date="2022-08" db="EMBL/GenBank/DDBJ databases">
        <authorList>
            <person name="Deng Y."/>
            <person name="Han X.-F."/>
            <person name="Zhang Y.-Q."/>
        </authorList>
    </citation>
    <scope>NUCLEOTIDE SEQUENCE</scope>
    <source>
        <strain evidence="2">CPCC 203386</strain>
    </source>
</reference>
<comment type="caution">
    <text evidence="2">The sequence shown here is derived from an EMBL/GenBank/DDBJ whole genome shotgun (WGS) entry which is preliminary data.</text>
</comment>
<dbReference type="SUPFAM" id="SSF53474">
    <property type="entry name" value="alpha/beta-Hydrolases"/>
    <property type="match status" value="1"/>
</dbReference>
<dbReference type="PANTHER" id="PTHR43798">
    <property type="entry name" value="MONOACYLGLYCEROL LIPASE"/>
    <property type="match status" value="1"/>
</dbReference>
<accession>A0ABT2H2E8</accession>
<feature type="domain" description="AB hydrolase-1" evidence="1">
    <location>
        <begin position="28"/>
        <end position="260"/>
    </location>
</feature>
<dbReference type="Gene3D" id="3.40.50.1820">
    <property type="entry name" value="alpha/beta hydrolase"/>
    <property type="match status" value="1"/>
</dbReference>
<dbReference type="Pfam" id="PF12697">
    <property type="entry name" value="Abhydrolase_6"/>
    <property type="match status" value="1"/>
</dbReference>
<dbReference type="InterPro" id="IPR029058">
    <property type="entry name" value="AB_hydrolase_fold"/>
</dbReference>
<name>A0ABT2H2E8_9MICO</name>
<organism evidence="2 3">
    <name type="scientific">Herbiconiux daphne</name>
    <dbReference type="NCBI Taxonomy" id="2970914"/>
    <lineage>
        <taxon>Bacteria</taxon>
        <taxon>Bacillati</taxon>
        <taxon>Actinomycetota</taxon>
        <taxon>Actinomycetes</taxon>
        <taxon>Micrococcales</taxon>
        <taxon>Microbacteriaceae</taxon>
        <taxon>Herbiconiux</taxon>
    </lineage>
</organism>
<evidence type="ECO:0000259" key="1">
    <source>
        <dbReference type="Pfam" id="PF12697"/>
    </source>
</evidence>
<keyword evidence="2" id="KW-0378">Hydrolase</keyword>
<dbReference type="InterPro" id="IPR000073">
    <property type="entry name" value="AB_hydrolase_1"/>
</dbReference>
<evidence type="ECO:0000313" key="3">
    <source>
        <dbReference type="Proteomes" id="UP001165586"/>
    </source>
</evidence>
<dbReference type="GO" id="GO:0016787">
    <property type="term" value="F:hydrolase activity"/>
    <property type="evidence" value="ECO:0007669"/>
    <property type="project" value="UniProtKB-KW"/>
</dbReference>
<proteinExistence type="predicted"/>
<dbReference type="Proteomes" id="UP001165586">
    <property type="component" value="Unassembled WGS sequence"/>
</dbReference>